<evidence type="ECO:0000313" key="2">
    <source>
        <dbReference type="Proteomes" id="UP000291343"/>
    </source>
</evidence>
<organism evidence="1 2">
    <name type="scientific">Laodelphax striatellus</name>
    <name type="common">Small brown planthopper</name>
    <name type="synonym">Delphax striatella</name>
    <dbReference type="NCBI Taxonomy" id="195883"/>
    <lineage>
        <taxon>Eukaryota</taxon>
        <taxon>Metazoa</taxon>
        <taxon>Ecdysozoa</taxon>
        <taxon>Arthropoda</taxon>
        <taxon>Hexapoda</taxon>
        <taxon>Insecta</taxon>
        <taxon>Pterygota</taxon>
        <taxon>Neoptera</taxon>
        <taxon>Paraneoptera</taxon>
        <taxon>Hemiptera</taxon>
        <taxon>Auchenorrhyncha</taxon>
        <taxon>Fulgoroidea</taxon>
        <taxon>Delphacidae</taxon>
        <taxon>Criomorphinae</taxon>
        <taxon>Laodelphax</taxon>
    </lineage>
</organism>
<keyword evidence="2" id="KW-1185">Reference proteome</keyword>
<accession>A0A482WWK9</accession>
<dbReference type="InParanoid" id="A0A482WWK9"/>
<dbReference type="Proteomes" id="UP000291343">
    <property type="component" value="Unassembled WGS sequence"/>
</dbReference>
<comment type="caution">
    <text evidence="1">The sequence shown here is derived from an EMBL/GenBank/DDBJ whole genome shotgun (WGS) entry which is preliminary data.</text>
</comment>
<dbReference type="AlphaFoldDB" id="A0A482WWK9"/>
<evidence type="ECO:0000313" key="1">
    <source>
        <dbReference type="EMBL" id="RZF37450.1"/>
    </source>
</evidence>
<dbReference type="STRING" id="195883.A0A482WWK9"/>
<name>A0A482WWK9_LAOST</name>
<sequence length="83" mass="9141">MQFGVVSYRRLAAAQEAAAQQRAGRDLQWTAAAEAGCGGMGHPGGPHDPPKGPSSLFLFSEENIVRRYTRFIIEWPYPLLLLL</sequence>
<dbReference type="EMBL" id="QKKF02024413">
    <property type="protein sequence ID" value="RZF37450.1"/>
    <property type="molecule type" value="Genomic_DNA"/>
</dbReference>
<reference evidence="1 2" key="1">
    <citation type="journal article" date="2017" name="Gigascience">
        <title>Genome sequence of the small brown planthopper, Laodelphax striatellus.</title>
        <authorList>
            <person name="Zhu J."/>
            <person name="Jiang F."/>
            <person name="Wang X."/>
            <person name="Yang P."/>
            <person name="Bao Y."/>
            <person name="Zhao W."/>
            <person name="Wang W."/>
            <person name="Lu H."/>
            <person name="Wang Q."/>
            <person name="Cui N."/>
            <person name="Li J."/>
            <person name="Chen X."/>
            <person name="Luo L."/>
            <person name="Yu J."/>
            <person name="Kang L."/>
            <person name="Cui F."/>
        </authorList>
    </citation>
    <scope>NUCLEOTIDE SEQUENCE [LARGE SCALE GENOMIC DNA]</scope>
    <source>
        <strain evidence="1">Lst14</strain>
    </source>
</reference>
<gene>
    <name evidence="1" type="ORF">LSTR_LSTR011364</name>
</gene>
<proteinExistence type="predicted"/>
<protein>
    <submittedName>
        <fullName evidence="1">Uncharacterized protein</fullName>
    </submittedName>
</protein>
<dbReference type="OrthoDB" id="8196957at2759"/>